<feature type="compositionally biased region" description="Basic and acidic residues" evidence="2">
    <location>
        <begin position="28"/>
        <end position="43"/>
    </location>
</feature>
<dbReference type="InterPro" id="IPR008405">
    <property type="entry name" value="ApoL"/>
</dbReference>
<dbReference type="Proteomes" id="UP000829720">
    <property type="component" value="Unassembled WGS sequence"/>
</dbReference>
<feature type="compositionally biased region" description="Basic and acidic residues" evidence="2">
    <location>
        <begin position="128"/>
        <end position="143"/>
    </location>
</feature>
<dbReference type="Pfam" id="PF05461">
    <property type="entry name" value="ApoL"/>
    <property type="match status" value="1"/>
</dbReference>
<keyword evidence="4" id="KW-1185">Reference proteome</keyword>
<dbReference type="PANTHER" id="PTHR14096:SF64">
    <property type="match status" value="1"/>
</dbReference>
<sequence length="508" mass="56908">MKHGNNYRMKKGRRFTLPITSPKSSKGVNDHTEKGADLFKGREGEEDEQTDMEEYRQQQKKGKKFKIHFLQRKDSKGVNDHTEKGADLFKGREGEEDEQTDMEEYRQQQKKGKKFKIHFLLQRDSKGVNDHTEKGADLFKGREGEEDEQIDMEEYRQQQKKGKRSKIHFLQPRDPNGFEVPETPPGATCSNYHLSEAAEAEWLSAQRDEVLMRGRDLEDAVALEDGDTDSLMEWWNTVEQWDEVPSDEDSEKLPEEKELKQCKVLVEKVQKGIHVFNKVFMEQAEGLWQHVIDLNTVAENISEFHKKAKIASITGGTTSAVGGVTAIAGLALAPVTLGASLIITAVGIGVATAGGLTSASATISDTVNNSHDRRKVERIVQDYQAKMADVGKCLRYVQQGLERLQALSPALGPAHMPDPTLRRAVLMASEAGGTADRAVEIVSETGSELSSLSLGMDSYYAGNNSRELKKDCKTEFVYKIREVAEHLNQGLVELNSIREELHDAVYNI</sequence>
<feature type="region of interest" description="Disordered" evidence="2">
    <location>
        <begin position="1"/>
        <end position="110"/>
    </location>
</feature>
<organism evidence="3 4">
    <name type="scientific">Albula goreensis</name>
    <dbReference type="NCBI Taxonomy" id="1534307"/>
    <lineage>
        <taxon>Eukaryota</taxon>
        <taxon>Metazoa</taxon>
        <taxon>Chordata</taxon>
        <taxon>Craniata</taxon>
        <taxon>Vertebrata</taxon>
        <taxon>Euteleostomi</taxon>
        <taxon>Actinopterygii</taxon>
        <taxon>Neopterygii</taxon>
        <taxon>Teleostei</taxon>
        <taxon>Albuliformes</taxon>
        <taxon>Albulidae</taxon>
        <taxon>Albula</taxon>
    </lineage>
</organism>
<accession>A0A8T3CX74</accession>
<proteinExistence type="inferred from homology"/>
<dbReference type="PANTHER" id="PTHR14096">
    <property type="entry name" value="APOLIPOPROTEIN L"/>
    <property type="match status" value="1"/>
</dbReference>
<name>A0A8T3CX74_9TELE</name>
<dbReference type="EMBL" id="JAERUA010000017">
    <property type="protein sequence ID" value="KAI1888681.1"/>
    <property type="molecule type" value="Genomic_DNA"/>
</dbReference>
<feature type="compositionally biased region" description="Basic residues" evidence="2">
    <location>
        <begin position="58"/>
        <end position="70"/>
    </location>
</feature>
<evidence type="ECO:0000313" key="4">
    <source>
        <dbReference type="Proteomes" id="UP000829720"/>
    </source>
</evidence>
<evidence type="ECO:0000313" key="3">
    <source>
        <dbReference type="EMBL" id="KAI1888681.1"/>
    </source>
</evidence>
<dbReference type="OrthoDB" id="6363454at2759"/>
<dbReference type="GO" id="GO:0016020">
    <property type="term" value="C:membrane"/>
    <property type="evidence" value="ECO:0007669"/>
    <property type="project" value="TreeGrafter"/>
</dbReference>
<dbReference type="AlphaFoldDB" id="A0A8T3CX74"/>
<evidence type="ECO:0000256" key="2">
    <source>
        <dbReference type="SAM" id="MobiDB-lite"/>
    </source>
</evidence>
<gene>
    <name evidence="3" type="ORF">AGOR_G00187640</name>
</gene>
<comment type="similarity">
    <text evidence="1">Belongs to the apolipoprotein L family.</text>
</comment>
<feature type="compositionally biased region" description="Basic and acidic residues" evidence="2">
    <location>
        <begin position="71"/>
        <end position="93"/>
    </location>
</feature>
<evidence type="ECO:0000256" key="1">
    <source>
        <dbReference type="ARBA" id="ARBA00010090"/>
    </source>
</evidence>
<protein>
    <submittedName>
        <fullName evidence="3">Uncharacterized protein</fullName>
    </submittedName>
</protein>
<feature type="compositionally biased region" description="Basic residues" evidence="2">
    <location>
        <begin position="158"/>
        <end position="167"/>
    </location>
</feature>
<comment type="caution">
    <text evidence="3">The sequence shown here is derived from an EMBL/GenBank/DDBJ whole genome shotgun (WGS) entry which is preliminary data.</text>
</comment>
<feature type="compositionally biased region" description="Basic residues" evidence="2">
    <location>
        <begin position="1"/>
        <end position="14"/>
    </location>
</feature>
<dbReference type="GO" id="GO:0008289">
    <property type="term" value="F:lipid binding"/>
    <property type="evidence" value="ECO:0007669"/>
    <property type="project" value="InterPro"/>
</dbReference>
<dbReference type="GO" id="GO:0005576">
    <property type="term" value="C:extracellular region"/>
    <property type="evidence" value="ECO:0007669"/>
    <property type="project" value="InterPro"/>
</dbReference>
<feature type="region of interest" description="Disordered" evidence="2">
    <location>
        <begin position="128"/>
        <end position="179"/>
    </location>
</feature>
<reference evidence="3" key="1">
    <citation type="submission" date="2021-01" db="EMBL/GenBank/DDBJ databases">
        <authorList>
            <person name="Zahm M."/>
            <person name="Roques C."/>
            <person name="Cabau C."/>
            <person name="Klopp C."/>
            <person name="Donnadieu C."/>
            <person name="Jouanno E."/>
            <person name="Lampietro C."/>
            <person name="Louis A."/>
            <person name="Herpin A."/>
            <person name="Echchiki A."/>
            <person name="Berthelot C."/>
            <person name="Parey E."/>
            <person name="Roest-Crollius H."/>
            <person name="Braasch I."/>
            <person name="Postlethwait J."/>
            <person name="Bobe J."/>
            <person name="Montfort J."/>
            <person name="Bouchez O."/>
            <person name="Begum T."/>
            <person name="Mejri S."/>
            <person name="Adams A."/>
            <person name="Chen W.-J."/>
            <person name="Guiguen Y."/>
        </authorList>
    </citation>
    <scope>NUCLEOTIDE SEQUENCE</scope>
    <source>
        <tissue evidence="3">Blood</tissue>
    </source>
</reference>
<dbReference type="GO" id="GO:0006869">
    <property type="term" value="P:lipid transport"/>
    <property type="evidence" value="ECO:0007669"/>
    <property type="project" value="InterPro"/>
</dbReference>
<feature type="compositionally biased region" description="Polar residues" evidence="2">
    <location>
        <begin position="18"/>
        <end position="27"/>
    </location>
</feature>
<dbReference type="GO" id="GO:0042157">
    <property type="term" value="P:lipoprotein metabolic process"/>
    <property type="evidence" value="ECO:0007669"/>
    <property type="project" value="InterPro"/>
</dbReference>